<evidence type="ECO:0000256" key="7">
    <source>
        <dbReference type="SAM" id="Coils"/>
    </source>
</evidence>
<dbReference type="WBParaSite" id="PTRK_0001318000.1">
    <property type="protein sequence ID" value="PTRK_0001318000.1"/>
    <property type="gene ID" value="PTRK_0001318000"/>
</dbReference>
<feature type="compositionally biased region" description="Polar residues" evidence="8">
    <location>
        <begin position="96"/>
        <end position="105"/>
    </location>
</feature>
<reference evidence="11" key="1">
    <citation type="submission" date="2017-02" db="UniProtKB">
        <authorList>
            <consortium name="WormBaseParasite"/>
        </authorList>
    </citation>
    <scope>IDENTIFICATION</scope>
</reference>
<dbReference type="PANTHER" id="PTHR46164:SF3">
    <property type="entry name" value="ATF6, ISOFORM C"/>
    <property type="match status" value="1"/>
</dbReference>
<dbReference type="InterPro" id="IPR051882">
    <property type="entry name" value="ATF_bZIP_TF"/>
</dbReference>
<evidence type="ECO:0000313" key="11">
    <source>
        <dbReference type="WBParaSite" id="PTRK_0001318000.1"/>
    </source>
</evidence>
<dbReference type="STRING" id="131310.A0A0N4ZWW5"/>
<name>A0A0N4ZWW5_PARTI</name>
<dbReference type="SMART" id="SM00338">
    <property type="entry name" value="BRLZ"/>
    <property type="match status" value="1"/>
</dbReference>
<dbReference type="GO" id="GO:0030968">
    <property type="term" value="P:endoplasmic reticulum unfolded protein response"/>
    <property type="evidence" value="ECO:0007669"/>
    <property type="project" value="TreeGrafter"/>
</dbReference>
<dbReference type="GO" id="GO:0000981">
    <property type="term" value="F:DNA-binding transcription factor activity, RNA polymerase II-specific"/>
    <property type="evidence" value="ECO:0007669"/>
    <property type="project" value="TreeGrafter"/>
</dbReference>
<dbReference type="GO" id="GO:0005634">
    <property type="term" value="C:nucleus"/>
    <property type="evidence" value="ECO:0007669"/>
    <property type="project" value="TreeGrafter"/>
</dbReference>
<evidence type="ECO:0000256" key="8">
    <source>
        <dbReference type="SAM" id="MobiDB-lite"/>
    </source>
</evidence>
<dbReference type="PROSITE" id="PS50217">
    <property type="entry name" value="BZIP"/>
    <property type="match status" value="1"/>
</dbReference>
<dbReference type="InterPro" id="IPR004827">
    <property type="entry name" value="bZIP"/>
</dbReference>
<comment type="subcellular location">
    <subcellularLocation>
        <location evidence="1">Membrane</location>
        <topology evidence="1">Single-pass membrane protein</topology>
    </subcellularLocation>
</comment>
<keyword evidence="4" id="KW-0238">DNA-binding</keyword>
<proteinExistence type="inferred from homology"/>
<keyword evidence="7" id="KW-0175">Coiled coil</keyword>
<dbReference type="Pfam" id="PF00170">
    <property type="entry name" value="bZIP_1"/>
    <property type="match status" value="1"/>
</dbReference>
<feature type="region of interest" description="Disordered" evidence="8">
    <location>
        <begin position="78"/>
        <end position="105"/>
    </location>
</feature>
<organism evidence="10 11">
    <name type="scientific">Parastrongyloides trichosuri</name>
    <name type="common">Possum-specific nematode worm</name>
    <dbReference type="NCBI Taxonomy" id="131310"/>
    <lineage>
        <taxon>Eukaryota</taxon>
        <taxon>Metazoa</taxon>
        <taxon>Ecdysozoa</taxon>
        <taxon>Nematoda</taxon>
        <taxon>Chromadorea</taxon>
        <taxon>Rhabditida</taxon>
        <taxon>Tylenchina</taxon>
        <taxon>Panagrolaimomorpha</taxon>
        <taxon>Strongyloidoidea</taxon>
        <taxon>Strongyloididae</taxon>
        <taxon>Parastrongyloides</taxon>
    </lineage>
</organism>
<evidence type="ECO:0000256" key="5">
    <source>
        <dbReference type="ARBA" id="ARBA00023163"/>
    </source>
</evidence>
<evidence type="ECO:0000259" key="9">
    <source>
        <dbReference type="PROSITE" id="PS50217"/>
    </source>
</evidence>
<dbReference type="Proteomes" id="UP000038045">
    <property type="component" value="Unplaced"/>
</dbReference>
<sequence length="623" mass="71299">MESSHDIENSFLDTSVLDEFLTPNMLDNINNGNDLENDPEFDKILNMLTNDDVKDPLEQSNCNDLNCYYSPNLINTPSSTSSDSGRYSPPPFDLQEYSSSSQHGYQIQSPEYYNQYSNHSSSDISNVDYTSSSVMTSRSSTSPELNNWHQPMSINNSSITLNNEQKFQTISNNNISSPSSVVLLNPVKIVQPGTIKLQPVQIIPQQQSQVCFVLDNNIPNQPLIINNPKPSTTSNKIPLPVNKTLQKMEISKSNNVSLNSIDESEKEYIRKREERKAKNRMAAHVSRQRKKNEFNELQSKLKIIEDENIILKEENVRLKNRIYYLEKEIESLRCSPDYKPVHKKAKIGAFTAICMIGLLFTFQGSDYLQNSSQTNIQQEPTNVRALTVQQSALQTKENSINDNYLIKKMSRSLLIKNTTKDLHLIKNTVNIGNETKYSNCSHFLFNDYKSLYLNESAKNKINNELTFWFDEHEKIYKNDDSSLLEGIRNFRKNLHNSANGRRTNKKQVKKLIVEEKANYPLSLPKIIRKNILTTIVDAMKRKNNTIYVMPQKNYYLLPAINRDNSTIPKMALFIPSERISNGGSKTEINMLKIECEIVGTEFFNLPISLFNFDGSTDDIPGFI</sequence>
<feature type="coiled-coil region" evidence="7">
    <location>
        <begin position="261"/>
        <end position="321"/>
    </location>
</feature>
<dbReference type="CDD" id="cd14686">
    <property type="entry name" value="bZIP"/>
    <property type="match status" value="1"/>
</dbReference>
<dbReference type="PANTHER" id="PTHR46164">
    <property type="entry name" value="ATF6, ISOFORM C"/>
    <property type="match status" value="1"/>
</dbReference>
<accession>A0A0N4ZWW5</accession>
<evidence type="ECO:0000256" key="1">
    <source>
        <dbReference type="ARBA" id="ARBA00004167"/>
    </source>
</evidence>
<evidence type="ECO:0000313" key="10">
    <source>
        <dbReference type="Proteomes" id="UP000038045"/>
    </source>
</evidence>
<dbReference type="AlphaFoldDB" id="A0A0N4ZWW5"/>
<comment type="similarity">
    <text evidence="2">Belongs to the bZIP family. ATF subfamily.</text>
</comment>
<evidence type="ECO:0000256" key="6">
    <source>
        <dbReference type="ARBA" id="ARBA00023242"/>
    </source>
</evidence>
<keyword evidence="10" id="KW-1185">Reference proteome</keyword>
<dbReference type="Gene3D" id="1.20.5.170">
    <property type="match status" value="1"/>
</dbReference>
<keyword evidence="3" id="KW-0805">Transcription regulation</keyword>
<dbReference type="SUPFAM" id="SSF57959">
    <property type="entry name" value="Leucine zipper domain"/>
    <property type="match status" value="1"/>
</dbReference>
<keyword evidence="5" id="KW-0804">Transcription</keyword>
<dbReference type="GO" id="GO:0016020">
    <property type="term" value="C:membrane"/>
    <property type="evidence" value="ECO:0007669"/>
    <property type="project" value="UniProtKB-SubCell"/>
</dbReference>
<dbReference type="InterPro" id="IPR046347">
    <property type="entry name" value="bZIP_sf"/>
</dbReference>
<dbReference type="GO" id="GO:0000978">
    <property type="term" value="F:RNA polymerase II cis-regulatory region sequence-specific DNA binding"/>
    <property type="evidence" value="ECO:0007669"/>
    <property type="project" value="TreeGrafter"/>
</dbReference>
<protein>
    <submittedName>
        <fullName evidence="11">BZIP domain-containing protein</fullName>
    </submittedName>
</protein>
<evidence type="ECO:0000256" key="4">
    <source>
        <dbReference type="ARBA" id="ARBA00023125"/>
    </source>
</evidence>
<evidence type="ECO:0000256" key="3">
    <source>
        <dbReference type="ARBA" id="ARBA00023015"/>
    </source>
</evidence>
<evidence type="ECO:0000256" key="2">
    <source>
        <dbReference type="ARBA" id="ARBA00009050"/>
    </source>
</evidence>
<feature type="domain" description="BZIP" evidence="9">
    <location>
        <begin position="271"/>
        <end position="332"/>
    </location>
</feature>
<keyword evidence="6" id="KW-0539">Nucleus</keyword>